<name>A0AA40CI10_9PEZI</name>
<feature type="region of interest" description="Disordered" evidence="1">
    <location>
        <begin position="1"/>
        <end position="118"/>
    </location>
</feature>
<evidence type="ECO:0000313" key="2">
    <source>
        <dbReference type="EMBL" id="KAK0639187.1"/>
    </source>
</evidence>
<sequence length="153" mass="17286">MGQTRKKCNTKSEKGSKKKRCPPVPERWSRCHQSRAPTLTKEDQKKQKTHGAMYFPSPASSRTRNSDNRHNYAAPQPAAQKGNAQLLKTVGSRRHPRCNSPPHCRSSPHRVVTPGQADPRFRIPHSWDHARRSWSVTVGLRRAELTSSCIGCL</sequence>
<comment type="caution">
    <text evidence="2">The sequence shown here is derived from an EMBL/GenBank/DDBJ whole genome shotgun (WGS) entry which is preliminary data.</text>
</comment>
<accession>A0AA40CI10</accession>
<proteinExistence type="predicted"/>
<keyword evidence="3" id="KW-1185">Reference proteome</keyword>
<dbReference type="AlphaFoldDB" id="A0AA40CI10"/>
<gene>
    <name evidence="2" type="ORF">B0T16DRAFT_422588</name>
</gene>
<organism evidence="2 3">
    <name type="scientific">Cercophora newfieldiana</name>
    <dbReference type="NCBI Taxonomy" id="92897"/>
    <lineage>
        <taxon>Eukaryota</taxon>
        <taxon>Fungi</taxon>
        <taxon>Dikarya</taxon>
        <taxon>Ascomycota</taxon>
        <taxon>Pezizomycotina</taxon>
        <taxon>Sordariomycetes</taxon>
        <taxon>Sordariomycetidae</taxon>
        <taxon>Sordariales</taxon>
        <taxon>Lasiosphaeriaceae</taxon>
        <taxon>Cercophora</taxon>
    </lineage>
</organism>
<dbReference type="EMBL" id="JAULSV010000007">
    <property type="protein sequence ID" value="KAK0639187.1"/>
    <property type="molecule type" value="Genomic_DNA"/>
</dbReference>
<dbReference type="Proteomes" id="UP001174936">
    <property type="component" value="Unassembled WGS sequence"/>
</dbReference>
<evidence type="ECO:0000313" key="3">
    <source>
        <dbReference type="Proteomes" id="UP001174936"/>
    </source>
</evidence>
<protein>
    <submittedName>
        <fullName evidence="2">Uncharacterized protein</fullName>
    </submittedName>
</protein>
<reference evidence="2" key="1">
    <citation type="submission" date="2023-06" db="EMBL/GenBank/DDBJ databases">
        <title>Genome-scale phylogeny and comparative genomics of the fungal order Sordariales.</title>
        <authorList>
            <consortium name="Lawrence Berkeley National Laboratory"/>
            <person name="Hensen N."/>
            <person name="Bonometti L."/>
            <person name="Westerberg I."/>
            <person name="Brannstrom I.O."/>
            <person name="Guillou S."/>
            <person name="Cros-Aarteil S."/>
            <person name="Calhoun S."/>
            <person name="Haridas S."/>
            <person name="Kuo A."/>
            <person name="Mondo S."/>
            <person name="Pangilinan J."/>
            <person name="Riley R."/>
            <person name="Labutti K."/>
            <person name="Andreopoulos B."/>
            <person name="Lipzen A."/>
            <person name="Chen C."/>
            <person name="Yanf M."/>
            <person name="Daum C."/>
            <person name="Ng V."/>
            <person name="Clum A."/>
            <person name="Steindorff A."/>
            <person name="Ohm R."/>
            <person name="Martin F."/>
            <person name="Silar P."/>
            <person name="Natvig D."/>
            <person name="Lalanne C."/>
            <person name="Gautier V."/>
            <person name="Ament-Velasquez S.L."/>
            <person name="Kruys A."/>
            <person name="Hutchinson M.I."/>
            <person name="Powell A.J."/>
            <person name="Barry K."/>
            <person name="Miller A.N."/>
            <person name="Grigoriev I.V."/>
            <person name="Debuchy R."/>
            <person name="Gladieux P."/>
            <person name="Thoren M.H."/>
            <person name="Johannesson H."/>
        </authorList>
    </citation>
    <scope>NUCLEOTIDE SEQUENCE</scope>
    <source>
        <strain evidence="2">SMH2532-1</strain>
    </source>
</reference>
<evidence type="ECO:0000256" key="1">
    <source>
        <dbReference type="SAM" id="MobiDB-lite"/>
    </source>
</evidence>